<protein>
    <submittedName>
        <fullName evidence="7">Arsenate reductase (Azurin) large subunit</fullName>
    </submittedName>
</protein>
<evidence type="ECO:0000256" key="3">
    <source>
        <dbReference type="ARBA" id="ARBA00023014"/>
    </source>
</evidence>
<dbReference type="Pfam" id="PF00384">
    <property type="entry name" value="Molybdopterin"/>
    <property type="match status" value="1"/>
</dbReference>
<sequence>MTYKRHVDRLPIPPASARVESVVCHYCIVGCGYKAISWPLDQQGGVLPDQNIFNADLRLQQPSDSPAWFAPSMYNIVRRDGEDRHLVIMPDSDCTVNAGLASTRGARMAENSFSERTGTQRQRLTTPMVRRYGEMSPTSWEEALWLTAEVTRRVIAEQGEDGLIVSAYDHGGAGGGYENNWAIGKLYFESMKVRNIRIHNRPAYNSEVHATRDMGVAELNNCYEDAQLADTILAVGTNALETQTNYFLNHWVPNLRGATLDHKRATLPGEPHAAARVILVDPRRTVTVDACAAAGGSDAVLHLAINSGTDLILLNALMTEVAARGWVDDAFIGQSTSGYAEMLAANRVSIEEAARATGLDPAAIRKAATWLAEPKQGHRRRAMFAYEKGLIWGNDNYRTNAALVNLALATGNIGRPGGGCVRMGGHQEGYVRPSDSHVGRPARYVDELLLSGGGGVHHIWGCDHYKTTLNAGAFRRAYRQRTAMVREAMDDAPTGDREALADAILVAIRSGGLFAVDVDIVPSQIGRDAHVLLPAATAGEMNLTSMNGERRMRITERYMDPPGTARPDCLIVAGLARALGEAWRRAGRADVAAHFAGFDWHSEEDAFMDGYHRHAAGGEFVTYDRLRAMGTNGFQEPATGFEKGRIVGTKRLYADGKFATENGRAKFLPTPWRGLSVPGKAAQQRRYRFLINNGRANAVWQSAYLDQYNAFVSSRVPLAFIELNPDDMAALGVGPGDLVEISNDSGRTQAMAYPCPTARRNQAFMLFGAPAGPQGNLVSAGVNELVIPNYKQCWGDIRKIADAPEVTRRLSFKAPSIGVF</sequence>
<dbReference type="Pfam" id="PF01568">
    <property type="entry name" value="Molydop_binding"/>
    <property type="match status" value="1"/>
</dbReference>
<dbReference type="NCBIfam" id="TIGR02693">
    <property type="entry name" value="arsenite_ox_L"/>
    <property type="match status" value="1"/>
</dbReference>
<dbReference type="SUPFAM" id="SSF53706">
    <property type="entry name" value="Formate dehydrogenase/DMSO reductase, domains 1-3"/>
    <property type="match status" value="1"/>
</dbReference>
<organism evidence="7 8">
    <name type="scientific">Sphingomonas pokkalii</name>
    <dbReference type="NCBI Taxonomy" id="2175090"/>
    <lineage>
        <taxon>Bacteria</taxon>
        <taxon>Pseudomonadati</taxon>
        <taxon>Pseudomonadota</taxon>
        <taxon>Alphaproteobacteria</taxon>
        <taxon>Sphingomonadales</taxon>
        <taxon>Sphingomonadaceae</taxon>
        <taxon>Sphingomonas</taxon>
    </lineage>
</organism>
<evidence type="ECO:0000313" key="7">
    <source>
        <dbReference type="EMBL" id="PVX28406.1"/>
    </source>
</evidence>
<dbReference type="EMBL" id="QENQ01000001">
    <property type="protein sequence ID" value="PVX28406.1"/>
    <property type="molecule type" value="Genomic_DNA"/>
</dbReference>
<dbReference type="Gene3D" id="3.40.50.740">
    <property type="match status" value="1"/>
</dbReference>
<dbReference type="InterPro" id="IPR050123">
    <property type="entry name" value="Prok_molybdopt-oxidoreductase"/>
</dbReference>
<dbReference type="GO" id="GO:0043546">
    <property type="term" value="F:molybdopterin cofactor binding"/>
    <property type="evidence" value="ECO:0007669"/>
    <property type="project" value="InterPro"/>
</dbReference>
<proteinExistence type="predicted"/>
<keyword evidence="2" id="KW-0408">Iron</keyword>
<dbReference type="GO" id="GO:0022904">
    <property type="term" value="P:respiratory electron transport chain"/>
    <property type="evidence" value="ECO:0007669"/>
    <property type="project" value="TreeGrafter"/>
</dbReference>
<feature type="domain" description="Molybdopterin dinucleotide-binding" evidence="5">
    <location>
        <begin position="690"/>
        <end position="788"/>
    </location>
</feature>
<dbReference type="InterPro" id="IPR041632">
    <property type="entry name" value="AioA/IdrA_3Fe-4S"/>
</dbReference>
<accession>A0A2U0SAM2</accession>
<dbReference type="GO" id="GO:0051536">
    <property type="term" value="F:iron-sulfur cluster binding"/>
    <property type="evidence" value="ECO:0007669"/>
    <property type="project" value="UniProtKB-KW"/>
</dbReference>
<keyword evidence="1" id="KW-0479">Metal-binding</keyword>
<evidence type="ECO:0000259" key="5">
    <source>
        <dbReference type="Pfam" id="PF01568"/>
    </source>
</evidence>
<dbReference type="PANTHER" id="PTHR43105">
    <property type="entry name" value="RESPIRATORY NITRATE REDUCTASE"/>
    <property type="match status" value="1"/>
</dbReference>
<evidence type="ECO:0000256" key="1">
    <source>
        <dbReference type="ARBA" id="ARBA00022723"/>
    </source>
</evidence>
<dbReference type="GO" id="GO:0016020">
    <property type="term" value="C:membrane"/>
    <property type="evidence" value="ECO:0007669"/>
    <property type="project" value="TreeGrafter"/>
</dbReference>
<dbReference type="SUPFAM" id="SSF50692">
    <property type="entry name" value="ADC-like"/>
    <property type="match status" value="1"/>
</dbReference>
<dbReference type="InterPro" id="IPR006657">
    <property type="entry name" value="MoPterin_dinucl-bd_dom"/>
</dbReference>
<evidence type="ECO:0000313" key="8">
    <source>
        <dbReference type="Proteomes" id="UP000245890"/>
    </source>
</evidence>
<dbReference type="GO" id="GO:0046872">
    <property type="term" value="F:metal ion binding"/>
    <property type="evidence" value="ECO:0007669"/>
    <property type="project" value="UniProtKB-KW"/>
</dbReference>
<dbReference type="InterPro" id="IPR014066">
    <property type="entry name" value="AioA/IdrA_lsu"/>
</dbReference>
<dbReference type="RefSeq" id="WP_116467856.1">
    <property type="nucleotide sequence ID" value="NZ_QENQ01000001.1"/>
</dbReference>
<keyword evidence="8" id="KW-1185">Reference proteome</keyword>
<dbReference type="InterPro" id="IPR009010">
    <property type="entry name" value="Asp_de-COase-like_dom_sf"/>
</dbReference>
<comment type="caution">
    <text evidence="7">The sequence shown here is derived from an EMBL/GenBank/DDBJ whole genome shotgun (WGS) entry which is preliminary data.</text>
</comment>
<reference evidence="7 8" key="1">
    <citation type="submission" date="2018-05" db="EMBL/GenBank/DDBJ databases">
        <title>Description of Sphingomonas pokkalii sp nov, isolated from the rhizosphere of saline tolerant pokkali rice and its draft genome analysis.</title>
        <authorList>
            <person name="Menon R."/>
            <person name="Kumari S."/>
            <person name="Rameshkumar N."/>
        </authorList>
    </citation>
    <scope>NUCLEOTIDE SEQUENCE [LARGE SCALE GENOMIC DNA]</scope>
    <source>
        <strain evidence="7 8">L3B27</strain>
    </source>
</reference>
<dbReference type="Proteomes" id="UP000245890">
    <property type="component" value="Unassembled WGS sequence"/>
</dbReference>
<evidence type="ECO:0000259" key="6">
    <source>
        <dbReference type="Pfam" id="PF18465"/>
    </source>
</evidence>
<dbReference type="PANTHER" id="PTHR43105:SF10">
    <property type="entry name" value="NADH-QUINONE OXIDOREDUCTASE SUBUNIT G"/>
    <property type="match status" value="1"/>
</dbReference>
<dbReference type="Gene3D" id="3.30.200.200">
    <property type="match status" value="1"/>
</dbReference>
<dbReference type="GO" id="GO:1990204">
    <property type="term" value="C:oxidoreductase complex"/>
    <property type="evidence" value="ECO:0007669"/>
    <property type="project" value="UniProtKB-ARBA"/>
</dbReference>
<evidence type="ECO:0000256" key="2">
    <source>
        <dbReference type="ARBA" id="ARBA00023004"/>
    </source>
</evidence>
<dbReference type="OrthoDB" id="9816402at2"/>
<dbReference type="Pfam" id="PF18465">
    <property type="entry name" value="Rieske_3"/>
    <property type="match status" value="1"/>
</dbReference>
<dbReference type="AlphaFoldDB" id="A0A2U0SAM2"/>
<name>A0A2U0SAM2_9SPHN</name>
<dbReference type="InterPro" id="IPR006656">
    <property type="entry name" value="Mopterin_OxRdtase"/>
</dbReference>
<dbReference type="Gene3D" id="3.40.228.10">
    <property type="entry name" value="Dimethylsulfoxide Reductase, domain 2"/>
    <property type="match status" value="1"/>
</dbReference>
<feature type="domain" description="Molybdopterin oxidoreductase" evidence="4">
    <location>
        <begin position="123"/>
        <end position="576"/>
    </location>
</feature>
<dbReference type="GO" id="GO:0003954">
    <property type="term" value="F:NADH dehydrogenase activity"/>
    <property type="evidence" value="ECO:0007669"/>
    <property type="project" value="TreeGrafter"/>
</dbReference>
<gene>
    <name evidence="7" type="ORF">DD559_02825</name>
</gene>
<keyword evidence="3" id="KW-0411">Iron-sulfur</keyword>
<dbReference type="Gene3D" id="2.40.40.20">
    <property type="match status" value="1"/>
</dbReference>
<feature type="domain" description="Arsenite oxidase subunit AioA/Iodate reductase subunit IdrA 3Fe-4S cluster" evidence="6">
    <location>
        <begin position="24"/>
        <end position="119"/>
    </location>
</feature>
<evidence type="ECO:0000259" key="4">
    <source>
        <dbReference type="Pfam" id="PF00384"/>
    </source>
</evidence>